<dbReference type="InterPro" id="IPR036590">
    <property type="entry name" value="SRAP-like"/>
</dbReference>
<keyword evidence="2 8" id="KW-0645">Protease</keyword>
<gene>
    <name evidence="9" type="ORF">B8V81_4743</name>
</gene>
<dbReference type="PANTHER" id="PTHR13604:SF0">
    <property type="entry name" value="ABASIC SITE PROCESSING PROTEIN HMCES"/>
    <property type="match status" value="1"/>
</dbReference>
<keyword evidence="10" id="KW-1185">Reference proteome</keyword>
<dbReference type="EMBL" id="NFEZ01000004">
    <property type="protein sequence ID" value="PLT46312.1"/>
    <property type="molecule type" value="Genomic_DNA"/>
</dbReference>
<dbReference type="InterPro" id="IPR003738">
    <property type="entry name" value="SRAP"/>
</dbReference>
<dbReference type="EC" id="3.4.-.-" evidence="8"/>
<dbReference type="GO" id="GO:0006508">
    <property type="term" value="P:proteolysis"/>
    <property type="evidence" value="ECO:0007669"/>
    <property type="project" value="UniProtKB-KW"/>
</dbReference>
<protein>
    <recommendedName>
        <fullName evidence="8">Abasic site processing protein</fullName>
        <ecNumber evidence="8">3.4.-.-</ecNumber>
    </recommendedName>
</protein>
<evidence type="ECO:0000256" key="3">
    <source>
        <dbReference type="ARBA" id="ARBA00022763"/>
    </source>
</evidence>
<accession>A0A2N5N7K0</accession>
<dbReference type="GO" id="GO:0106300">
    <property type="term" value="P:protein-DNA covalent cross-linking repair"/>
    <property type="evidence" value="ECO:0007669"/>
    <property type="project" value="InterPro"/>
</dbReference>
<proteinExistence type="inferred from homology"/>
<evidence type="ECO:0000256" key="8">
    <source>
        <dbReference type="RuleBase" id="RU364100"/>
    </source>
</evidence>
<evidence type="ECO:0000256" key="4">
    <source>
        <dbReference type="ARBA" id="ARBA00022801"/>
    </source>
</evidence>
<dbReference type="AlphaFoldDB" id="A0A2N5N7K0"/>
<dbReference type="RefSeq" id="WP_101809280.1">
    <property type="nucleotide sequence ID" value="NZ_NFEZ01000004.1"/>
</dbReference>
<evidence type="ECO:0000256" key="2">
    <source>
        <dbReference type="ARBA" id="ARBA00022670"/>
    </source>
</evidence>
<evidence type="ECO:0000256" key="1">
    <source>
        <dbReference type="ARBA" id="ARBA00008136"/>
    </source>
</evidence>
<keyword evidence="6" id="KW-0238">DNA-binding</keyword>
<dbReference type="SUPFAM" id="SSF143081">
    <property type="entry name" value="BB1717-like"/>
    <property type="match status" value="1"/>
</dbReference>
<keyword evidence="7" id="KW-0456">Lyase</keyword>
<comment type="caution">
    <text evidence="9">The sequence shown here is derived from an EMBL/GenBank/DDBJ whole genome shotgun (WGS) entry which is preliminary data.</text>
</comment>
<evidence type="ECO:0000313" key="9">
    <source>
        <dbReference type="EMBL" id="PLT46312.1"/>
    </source>
</evidence>
<keyword evidence="4 8" id="KW-0378">Hydrolase</keyword>
<dbReference type="GO" id="GO:0016829">
    <property type="term" value="F:lyase activity"/>
    <property type="evidence" value="ECO:0007669"/>
    <property type="project" value="UniProtKB-KW"/>
</dbReference>
<dbReference type="GO" id="GO:0008233">
    <property type="term" value="F:peptidase activity"/>
    <property type="evidence" value="ECO:0007669"/>
    <property type="project" value="UniProtKB-KW"/>
</dbReference>
<reference evidence="9 10" key="1">
    <citation type="submission" date="2017-05" db="EMBL/GenBank/DDBJ databases">
        <title>Functional genome analysis of Paenibacillus pasadenensis strain R16: insights on endophytic life style and antifungal activity.</title>
        <authorList>
            <person name="Passera A."/>
            <person name="Marcolungo L."/>
            <person name="Casati P."/>
            <person name="Brasca M."/>
            <person name="Quaglino F."/>
            <person name="Delledonne M."/>
        </authorList>
    </citation>
    <scope>NUCLEOTIDE SEQUENCE [LARGE SCALE GENOMIC DNA]</scope>
    <source>
        <strain evidence="9 10">R16</strain>
    </source>
</reference>
<comment type="similarity">
    <text evidence="1 8">Belongs to the SOS response-associated peptidase family.</text>
</comment>
<evidence type="ECO:0000256" key="6">
    <source>
        <dbReference type="ARBA" id="ARBA00023125"/>
    </source>
</evidence>
<evidence type="ECO:0000313" key="10">
    <source>
        <dbReference type="Proteomes" id="UP000234789"/>
    </source>
</evidence>
<name>A0A2N5N7K0_9BACL</name>
<evidence type="ECO:0000256" key="7">
    <source>
        <dbReference type="ARBA" id="ARBA00023239"/>
    </source>
</evidence>
<sequence length="224" mass="25336">MCGRYTLTVTLEELMLRFLIGEAGLGDYEPKYNIAPAQMVLAIIHDGEKNRLGELKWGLVPPWADDPKIGSRMLNARSETAAAKPAFREALRRKRCLIPADGFYEWQQQDGAKQPLRVTLKSGAPFAMAGLYETWISPAGEKLSTCTVLTTEPNELMRPIHDRMPVILRPEDEALWLDRGLRDPQRLQPLLRPYPPEEMRAYPVRREVGSVRSQGPVCIEPLSD</sequence>
<dbReference type="Pfam" id="PF02586">
    <property type="entry name" value="SRAP"/>
    <property type="match status" value="1"/>
</dbReference>
<dbReference type="Gene3D" id="3.90.1680.10">
    <property type="entry name" value="SOS response associated peptidase-like"/>
    <property type="match status" value="1"/>
</dbReference>
<dbReference type="GO" id="GO:0003697">
    <property type="term" value="F:single-stranded DNA binding"/>
    <property type="evidence" value="ECO:0007669"/>
    <property type="project" value="InterPro"/>
</dbReference>
<organism evidence="9 10">
    <name type="scientific">Paenibacillus pasadenensis</name>
    <dbReference type="NCBI Taxonomy" id="217090"/>
    <lineage>
        <taxon>Bacteria</taxon>
        <taxon>Bacillati</taxon>
        <taxon>Bacillota</taxon>
        <taxon>Bacilli</taxon>
        <taxon>Bacillales</taxon>
        <taxon>Paenibacillaceae</taxon>
        <taxon>Paenibacillus</taxon>
    </lineage>
</organism>
<dbReference type="PANTHER" id="PTHR13604">
    <property type="entry name" value="DC12-RELATED"/>
    <property type="match status" value="1"/>
</dbReference>
<keyword evidence="5" id="KW-0190">Covalent protein-DNA linkage</keyword>
<evidence type="ECO:0000256" key="5">
    <source>
        <dbReference type="ARBA" id="ARBA00023124"/>
    </source>
</evidence>
<keyword evidence="3" id="KW-0227">DNA damage</keyword>
<dbReference type="Proteomes" id="UP000234789">
    <property type="component" value="Unassembled WGS sequence"/>
</dbReference>